<organism evidence="1 2">
    <name type="scientific">Lentzea atacamensis</name>
    <dbReference type="NCBI Taxonomy" id="531938"/>
    <lineage>
        <taxon>Bacteria</taxon>
        <taxon>Bacillati</taxon>
        <taxon>Actinomycetota</taxon>
        <taxon>Actinomycetes</taxon>
        <taxon>Pseudonocardiales</taxon>
        <taxon>Pseudonocardiaceae</taxon>
        <taxon>Lentzea</taxon>
    </lineage>
</organism>
<dbReference type="AlphaFoldDB" id="A0A316HVC8"/>
<evidence type="ECO:0000313" key="1">
    <source>
        <dbReference type="EMBL" id="PWK84566.1"/>
    </source>
</evidence>
<comment type="caution">
    <text evidence="1">The sequence shown here is derived from an EMBL/GenBank/DDBJ whole genome shotgun (WGS) entry which is preliminary data.</text>
</comment>
<evidence type="ECO:0000313" key="2">
    <source>
        <dbReference type="Proteomes" id="UP000246005"/>
    </source>
</evidence>
<accession>A0A316HVC8</accession>
<dbReference type="Proteomes" id="UP000246005">
    <property type="component" value="Unassembled WGS sequence"/>
</dbReference>
<reference evidence="1 2" key="1">
    <citation type="submission" date="2018-05" db="EMBL/GenBank/DDBJ databases">
        <title>Genomic Encyclopedia of Type Strains, Phase IV (KMG-IV): sequencing the most valuable type-strain genomes for metagenomic binning, comparative biology and taxonomic classification.</title>
        <authorList>
            <person name="Goeker M."/>
        </authorList>
    </citation>
    <scope>NUCLEOTIDE SEQUENCE [LARGE SCALE GENOMIC DNA]</scope>
    <source>
        <strain evidence="1 2">DSM 45480</strain>
    </source>
</reference>
<gene>
    <name evidence="1" type="ORF">C8D88_108181</name>
</gene>
<protein>
    <submittedName>
        <fullName evidence="1">Uncharacterized protein</fullName>
    </submittedName>
</protein>
<name>A0A316HVC8_9PSEU</name>
<proteinExistence type="predicted"/>
<dbReference type="EMBL" id="QGHB01000008">
    <property type="protein sequence ID" value="PWK84566.1"/>
    <property type="molecule type" value="Genomic_DNA"/>
</dbReference>
<sequence length="104" mass="11679">MLRVEARQDEPVITVAALEILLETEGYESHVFPTDYVGEKRRTECGAEYDVDQLGPTGDTTPECENCQLAYGTYIAQRLEEQVPVTQARLRDLLDDMPEGAWAS</sequence>